<gene>
    <name evidence="2" type="ORF">CC80DRAFT_494569</name>
</gene>
<name>A0A6A5TKU2_9PLEO</name>
<protein>
    <recommendedName>
        <fullName evidence="4">Transmembrane protein</fullName>
    </recommendedName>
</protein>
<proteinExistence type="predicted"/>
<keyword evidence="1" id="KW-1133">Transmembrane helix</keyword>
<accession>A0A6A5TKU2</accession>
<evidence type="ECO:0000256" key="1">
    <source>
        <dbReference type="SAM" id="Phobius"/>
    </source>
</evidence>
<dbReference type="AlphaFoldDB" id="A0A6A5TKU2"/>
<evidence type="ECO:0008006" key="4">
    <source>
        <dbReference type="Google" id="ProtNLM"/>
    </source>
</evidence>
<dbReference type="Proteomes" id="UP000800035">
    <property type="component" value="Unassembled WGS sequence"/>
</dbReference>
<reference evidence="2" key="1">
    <citation type="journal article" date="2020" name="Stud. Mycol.">
        <title>101 Dothideomycetes genomes: a test case for predicting lifestyles and emergence of pathogens.</title>
        <authorList>
            <person name="Haridas S."/>
            <person name="Albert R."/>
            <person name="Binder M."/>
            <person name="Bloem J."/>
            <person name="Labutti K."/>
            <person name="Salamov A."/>
            <person name="Andreopoulos B."/>
            <person name="Baker S."/>
            <person name="Barry K."/>
            <person name="Bills G."/>
            <person name="Bluhm B."/>
            <person name="Cannon C."/>
            <person name="Castanera R."/>
            <person name="Culley D."/>
            <person name="Daum C."/>
            <person name="Ezra D."/>
            <person name="Gonzalez J."/>
            <person name="Henrissat B."/>
            <person name="Kuo A."/>
            <person name="Liang C."/>
            <person name="Lipzen A."/>
            <person name="Lutzoni F."/>
            <person name="Magnuson J."/>
            <person name="Mondo S."/>
            <person name="Nolan M."/>
            <person name="Ohm R."/>
            <person name="Pangilinan J."/>
            <person name="Park H.-J."/>
            <person name="Ramirez L."/>
            <person name="Alfaro M."/>
            <person name="Sun H."/>
            <person name="Tritt A."/>
            <person name="Yoshinaga Y."/>
            <person name="Zwiers L.-H."/>
            <person name="Turgeon B."/>
            <person name="Goodwin S."/>
            <person name="Spatafora J."/>
            <person name="Crous P."/>
            <person name="Grigoriev I."/>
        </authorList>
    </citation>
    <scope>NUCLEOTIDE SEQUENCE</scope>
    <source>
        <strain evidence="2">CBS 675.92</strain>
    </source>
</reference>
<keyword evidence="1" id="KW-0472">Membrane</keyword>
<sequence>MHSPSSQVATDIQHSLSFVEQGVNGGGGGMCTSASFIHAFILCLAFAFFLSFLASGFGTPKAPFFARRSGGDRVRRGIKHEGKGGLDV</sequence>
<keyword evidence="3" id="KW-1185">Reference proteome</keyword>
<feature type="transmembrane region" description="Helical" evidence="1">
    <location>
        <begin position="36"/>
        <end position="58"/>
    </location>
</feature>
<dbReference type="EMBL" id="ML977004">
    <property type="protein sequence ID" value="KAF1953281.1"/>
    <property type="molecule type" value="Genomic_DNA"/>
</dbReference>
<keyword evidence="1" id="KW-0812">Transmembrane</keyword>
<organism evidence="2 3">
    <name type="scientific">Byssothecium circinans</name>
    <dbReference type="NCBI Taxonomy" id="147558"/>
    <lineage>
        <taxon>Eukaryota</taxon>
        <taxon>Fungi</taxon>
        <taxon>Dikarya</taxon>
        <taxon>Ascomycota</taxon>
        <taxon>Pezizomycotina</taxon>
        <taxon>Dothideomycetes</taxon>
        <taxon>Pleosporomycetidae</taxon>
        <taxon>Pleosporales</taxon>
        <taxon>Massarineae</taxon>
        <taxon>Massarinaceae</taxon>
        <taxon>Byssothecium</taxon>
    </lineage>
</organism>
<evidence type="ECO:0000313" key="3">
    <source>
        <dbReference type="Proteomes" id="UP000800035"/>
    </source>
</evidence>
<evidence type="ECO:0000313" key="2">
    <source>
        <dbReference type="EMBL" id="KAF1953281.1"/>
    </source>
</evidence>